<feature type="transmembrane region" description="Helical" evidence="1">
    <location>
        <begin position="15"/>
        <end position="38"/>
    </location>
</feature>
<evidence type="ECO:0000256" key="1">
    <source>
        <dbReference type="SAM" id="Phobius"/>
    </source>
</evidence>
<keyword evidence="1" id="KW-0812">Transmembrane</keyword>
<evidence type="ECO:0000313" key="2">
    <source>
        <dbReference type="EMBL" id="CAJ74854.1"/>
    </source>
</evidence>
<dbReference type="EMBL" id="CT573071">
    <property type="protein sequence ID" value="CAJ74854.1"/>
    <property type="molecule type" value="Genomic_DNA"/>
</dbReference>
<organism evidence="2">
    <name type="scientific">Kuenenia stuttgartiensis</name>
    <dbReference type="NCBI Taxonomy" id="174633"/>
    <lineage>
        <taxon>Bacteria</taxon>
        <taxon>Pseudomonadati</taxon>
        <taxon>Planctomycetota</taxon>
        <taxon>Candidatus Brocadiia</taxon>
        <taxon>Candidatus Brocadiales</taxon>
        <taxon>Candidatus Brocadiaceae</taxon>
        <taxon>Candidatus Kuenenia</taxon>
    </lineage>
</organism>
<dbReference type="AlphaFoldDB" id="Q1Q4C2"/>
<protein>
    <submittedName>
        <fullName evidence="2">Uncharacterized protein</fullName>
    </submittedName>
</protein>
<keyword evidence="1" id="KW-1133">Transmembrane helix</keyword>
<accession>Q1Q4C2</accession>
<proteinExistence type="predicted"/>
<gene>
    <name evidence="2" type="ORF">kuste4092</name>
</gene>
<reference evidence="2" key="2">
    <citation type="submission" date="2006-01" db="EMBL/GenBank/DDBJ databases">
        <authorList>
            <person name="Genoscope"/>
        </authorList>
    </citation>
    <scope>NUCLEOTIDE SEQUENCE</scope>
</reference>
<reference evidence="2" key="1">
    <citation type="journal article" date="2006" name="Nature">
        <title>Deciphering the evolution and metabolism of an anammox bacterium from a community genome.</title>
        <authorList>
            <person name="Strous M."/>
            <person name="Pelletier E."/>
            <person name="Mangenot S."/>
            <person name="Rattei T."/>
            <person name="Lehner A."/>
            <person name="Taylor M.W."/>
            <person name="Horn M."/>
            <person name="Daims H."/>
            <person name="Bartol-Mavel D."/>
            <person name="Wincker P."/>
            <person name="Barbe V."/>
            <person name="Fonknechten N."/>
            <person name="Vallenet D."/>
            <person name="Segurens B."/>
            <person name="Schenowitz-Truong C."/>
            <person name="Medigue C."/>
            <person name="Collingro A."/>
            <person name="Snel B."/>
            <person name="Dutilh B.E."/>
            <person name="OpDenCamp H.J.M."/>
            <person name="vanDerDrift C."/>
            <person name="Cirpus I."/>
            <person name="vanDePas-Schoonen K.T."/>
            <person name="Harhangi H.R."/>
            <person name="vanNiftrik L."/>
            <person name="Schmid M."/>
            <person name="Keltjens J."/>
            <person name="vanDeVossenberg J."/>
            <person name="Kartal B."/>
            <person name="Meier H."/>
            <person name="Frishman D."/>
            <person name="Huynen M.A."/>
            <person name="Mewes H."/>
            <person name="Weissenbach J."/>
            <person name="Jetten M.S.M."/>
            <person name="Wagner M."/>
            <person name="LePaslier D."/>
        </authorList>
    </citation>
    <scope>NUCLEOTIDE SEQUENCE</scope>
</reference>
<name>Q1Q4C2_KUEST</name>
<keyword evidence="1" id="KW-0472">Membrane</keyword>
<sequence>MHYRFFVTLYTRLSADWYCITSILLVIFLAQAGSLSYYSPLLAFLQKTGNAPVLTIGNL</sequence>